<dbReference type="PROSITE" id="PS51206">
    <property type="entry name" value="SF3_HELICASE_1"/>
    <property type="match status" value="1"/>
</dbReference>
<keyword evidence="3" id="KW-0067">ATP-binding</keyword>
<evidence type="ECO:0000256" key="1">
    <source>
        <dbReference type="ARBA" id="ARBA00022741"/>
    </source>
</evidence>
<evidence type="ECO:0000313" key="6">
    <source>
        <dbReference type="Proteomes" id="UP000061569"/>
    </source>
</evidence>
<dbReference type="Proteomes" id="UP000061569">
    <property type="component" value="Chromosome"/>
</dbReference>
<dbReference type="SMART" id="SM00885">
    <property type="entry name" value="D5_N"/>
    <property type="match status" value="1"/>
</dbReference>
<keyword evidence="2" id="KW-0378">Hydrolase</keyword>
<dbReference type="PANTHER" id="PTHR35372">
    <property type="entry name" value="ATP BINDING PROTEIN-RELATED"/>
    <property type="match status" value="1"/>
</dbReference>
<keyword evidence="1" id="KW-0547">Nucleotide-binding</keyword>
<organism evidence="5 6">
    <name type="scientific">Lysobacter enzymogenes</name>
    <dbReference type="NCBI Taxonomy" id="69"/>
    <lineage>
        <taxon>Bacteria</taxon>
        <taxon>Pseudomonadati</taxon>
        <taxon>Pseudomonadota</taxon>
        <taxon>Gammaproteobacteria</taxon>
        <taxon>Lysobacterales</taxon>
        <taxon>Lysobacteraceae</taxon>
        <taxon>Lysobacter</taxon>
    </lineage>
</organism>
<gene>
    <name evidence="5" type="ORF">GLE_5504</name>
</gene>
<dbReference type="InterPro" id="IPR051620">
    <property type="entry name" value="ORF904-like_C"/>
</dbReference>
<dbReference type="EMBL" id="CP013140">
    <property type="protein sequence ID" value="ALN60845.1"/>
    <property type="molecule type" value="Genomic_DNA"/>
</dbReference>
<accession>A0A0S2DR20</accession>
<dbReference type="NCBIfam" id="TIGR01613">
    <property type="entry name" value="primase_Cterm"/>
    <property type="match status" value="1"/>
</dbReference>
<dbReference type="GO" id="GO:0016787">
    <property type="term" value="F:hydrolase activity"/>
    <property type="evidence" value="ECO:0007669"/>
    <property type="project" value="UniProtKB-KW"/>
</dbReference>
<feature type="domain" description="SF3 helicase" evidence="4">
    <location>
        <begin position="205"/>
        <end position="341"/>
    </location>
</feature>
<reference evidence="5 6" key="1">
    <citation type="submission" date="2015-11" db="EMBL/GenBank/DDBJ databases">
        <title>Genome sequences of Lysobacter enzymogenes strain C3 and Lysobacter antibioticus ATCC 29479.</title>
        <authorList>
            <person name="Kobayashi D.Y."/>
        </authorList>
    </citation>
    <scope>NUCLEOTIDE SEQUENCE [LARGE SCALE GENOMIC DNA]</scope>
    <source>
        <strain evidence="5 6">C3</strain>
    </source>
</reference>
<protein>
    <submittedName>
        <fullName evidence="5">Phage/plasmid primase, P4 family, C-terminal domain</fullName>
    </submittedName>
</protein>
<dbReference type="InterPro" id="IPR045455">
    <property type="entry name" value="NrS-1_pol-like_helicase"/>
</dbReference>
<sequence length="341" mass="37951">MLHLPEDKPQGWDAADAAADGFDIEGFIRAGERTFLSAGTDEAPPSVDFEGLDWTSDDGLGLAFSRRYAEDWRYCAAWGQWLSWTGSRWNPDRTLVVQHLVRGVCRAASALAERPSQRSKLASSSTVAGVERLARSDPRHSSSAQEWDSDVWALNTPIGTVDLRTGAMRRHARADRLTRMATAGMGRDSPLWRRFLADVTGGDEQMQTYLQRMAGYCLTGVTTEHALFFLYGTGANGKSVFVNTLTSILGDYATSAPMDTFMESRGERHPTELAGLRGARFVSAVETEEGRRWNESKLKAITGGDKIMARFMRQDFFEYIPQFKLVIAGNHKPAIRNVDER</sequence>
<evidence type="ECO:0000259" key="4">
    <source>
        <dbReference type="PROSITE" id="PS51206"/>
    </source>
</evidence>
<evidence type="ECO:0000313" key="5">
    <source>
        <dbReference type="EMBL" id="ALN60845.1"/>
    </source>
</evidence>
<dbReference type="AlphaFoldDB" id="A0A0S2DR20"/>
<dbReference type="InterPro" id="IPR027417">
    <property type="entry name" value="P-loop_NTPase"/>
</dbReference>
<name>A0A0S2DR20_LYSEN</name>
<dbReference type="InterPro" id="IPR006500">
    <property type="entry name" value="Helicase_put_C_phage/plasmid"/>
</dbReference>
<dbReference type="InterPro" id="IPR014818">
    <property type="entry name" value="Phage/plasmid_primase_P4_C"/>
</dbReference>
<proteinExistence type="predicted"/>
<evidence type="ECO:0000256" key="2">
    <source>
        <dbReference type="ARBA" id="ARBA00022801"/>
    </source>
</evidence>
<dbReference type="STRING" id="69.GLE_5504"/>
<dbReference type="KEGG" id="lez:GLE_5504"/>
<dbReference type="GO" id="GO:0005524">
    <property type="term" value="F:ATP binding"/>
    <property type="evidence" value="ECO:0007669"/>
    <property type="project" value="UniProtKB-KW"/>
</dbReference>
<dbReference type="Pfam" id="PF08706">
    <property type="entry name" value="D5_N"/>
    <property type="match status" value="1"/>
</dbReference>
<evidence type="ECO:0000256" key="3">
    <source>
        <dbReference type="ARBA" id="ARBA00022840"/>
    </source>
</evidence>
<dbReference type="PATRIC" id="fig|69.6.peg.5419"/>
<dbReference type="Gene3D" id="3.40.50.300">
    <property type="entry name" value="P-loop containing nucleotide triphosphate hydrolases"/>
    <property type="match status" value="1"/>
</dbReference>
<dbReference type="InterPro" id="IPR014015">
    <property type="entry name" value="Helicase_SF3_DNA-vir"/>
</dbReference>
<dbReference type="PANTHER" id="PTHR35372:SF2">
    <property type="entry name" value="SF3 HELICASE DOMAIN-CONTAINING PROTEIN"/>
    <property type="match status" value="1"/>
</dbReference>
<dbReference type="Pfam" id="PF19263">
    <property type="entry name" value="DUF5906"/>
    <property type="match status" value="1"/>
</dbReference>